<evidence type="ECO:0000313" key="1">
    <source>
        <dbReference type="EMBL" id="CAG8845822.1"/>
    </source>
</evidence>
<proteinExistence type="predicted"/>
<feature type="non-terminal residue" evidence="1">
    <location>
        <position position="1"/>
    </location>
</feature>
<organism evidence="1 2">
    <name type="scientific">Racocetra persica</name>
    <dbReference type="NCBI Taxonomy" id="160502"/>
    <lineage>
        <taxon>Eukaryota</taxon>
        <taxon>Fungi</taxon>
        <taxon>Fungi incertae sedis</taxon>
        <taxon>Mucoromycota</taxon>
        <taxon>Glomeromycotina</taxon>
        <taxon>Glomeromycetes</taxon>
        <taxon>Diversisporales</taxon>
        <taxon>Gigasporaceae</taxon>
        <taxon>Racocetra</taxon>
    </lineage>
</organism>
<protein>
    <submittedName>
        <fullName evidence="1">34566_t:CDS:1</fullName>
    </submittedName>
</protein>
<feature type="non-terminal residue" evidence="1">
    <location>
        <position position="47"/>
    </location>
</feature>
<comment type="caution">
    <text evidence="1">The sequence shown here is derived from an EMBL/GenBank/DDBJ whole genome shotgun (WGS) entry which is preliminary data.</text>
</comment>
<name>A0ACA9SPR2_9GLOM</name>
<accession>A0ACA9SPR2</accession>
<evidence type="ECO:0000313" key="2">
    <source>
        <dbReference type="Proteomes" id="UP000789920"/>
    </source>
</evidence>
<sequence length="47" mass="5521">VSQQSLSSQFPMQYSQAMFQGWLTFPQMQYQSATGNLKEYNKKLTRL</sequence>
<gene>
    <name evidence="1" type="ORF">RPERSI_LOCUS33839</name>
</gene>
<reference evidence="1" key="1">
    <citation type="submission" date="2021-06" db="EMBL/GenBank/DDBJ databases">
        <authorList>
            <person name="Kallberg Y."/>
            <person name="Tangrot J."/>
            <person name="Rosling A."/>
        </authorList>
    </citation>
    <scope>NUCLEOTIDE SEQUENCE</scope>
    <source>
        <strain evidence="1">MA461A</strain>
    </source>
</reference>
<keyword evidence="2" id="KW-1185">Reference proteome</keyword>
<dbReference type="Proteomes" id="UP000789920">
    <property type="component" value="Unassembled WGS sequence"/>
</dbReference>
<dbReference type="EMBL" id="CAJVQC010148468">
    <property type="protein sequence ID" value="CAG8845822.1"/>
    <property type="molecule type" value="Genomic_DNA"/>
</dbReference>